<name>A0A1I7HKX1_9PROT</name>
<accession>A0A1I7HKX1</accession>
<protein>
    <recommendedName>
        <fullName evidence="4 10">Outer-membrane lipoprotein carrier protein</fullName>
    </recommendedName>
</protein>
<dbReference type="CDD" id="cd16325">
    <property type="entry name" value="LolA"/>
    <property type="match status" value="1"/>
</dbReference>
<evidence type="ECO:0000256" key="8">
    <source>
        <dbReference type="ARBA" id="ARBA00022927"/>
    </source>
</evidence>
<dbReference type="EMBL" id="FPBL01000005">
    <property type="protein sequence ID" value="SFU61407.1"/>
    <property type="molecule type" value="Genomic_DNA"/>
</dbReference>
<dbReference type="AlphaFoldDB" id="A0A1I7HKX1"/>
<evidence type="ECO:0000256" key="9">
    <source>
        <dbReference type="ARBA" id="ARBA00023186"/>
    </source>
</evidence>
<comment type="subunit">
    <text evidence="3 10">Monomer.</text>
</comment>
<organism evidence="11 12">
    <name type="scientific">Nitrosomonas eutropha</name>
    <dbReference type="NCBI Taxonomy" id="916"/>
    <lineage>
        <taxon>Bacteria</taxon>
        <taxon>Pseudomonadati</taxon>
        <taxon>Pseudomonadota</taxon>
        <taxon>Betaproteobacteria</taxon>
        <taxon>Nitrosomonadales</taxon>
        <taxon>Nitrosomonadaceae</taxon>
        <taxon>Nitrosomonas</taxon>
    </lineage>
</organism>
<keyword evidence="5 10" id="KW-0813">Transport</keyword>
<dbReference type="GO" id="GO:0042953">
    <property type="term" value="P:lipoprotein transport"/>
    <property type="evidence" value="ECO:0007669"/>
    <property type="project" value="InterPro"/>
</dbReference>
<keyword evidence="9 10" id="KW-0143">Chaperone</keyword>
<dbReference type="Proteomes" id="UP000183926">
    <property type="component" value="Unassembled WGS sequence"/>
</dbReference>
<dbReference type="Pfam" id="PF03548">
    <property type="entry name" value="LolA"/>
    <property type="match status" value="1"/>
</dbReference>
<evidence type="ECO:0000256" key="5">
    <source>
        <dbReference type="ARBA" id="ARBA00022448"/>
    </source>
</evidence>
<evidence type="ECO:0000256" key="7">
    <source>
        <dbReference type="ARBA" id="ARBA00022764"/>
    </source>
</evidence>
<evidence type="ECO:0000313" key="12">
    <source>
        <dbReference type="Proteomes" id="UP000183926"/>
    </source>
</evidence>
<keyword evidence="7 10" id="KW-0574">Periplasm</keyword>
<reference evidence="11 12" key="1">
    <citation type="submission" date="2016-10" db="EMBL/GenBank/DDBJ databases">
        <authorList>
            <person name="de Groot N.N."/>
        </authorList>
    </citation>
    <scope>NUCLEOTIDE SEQUENCE [LARGE SCALE GENOMIC DNA]</scope>
    <source>
        <strain evidence="11 12">Nm24</strain>
    </source>
</reference>
<gene>
    <name evidence="10" type="primary">lolA</name>
    <name evidence="11" type="ORF">SAMN05216339_10582</name>
</gene>
<comment type="function">
    <text evidence="10">Participates in the translocation of lipoproteins from the inner membrane to the outer membrane. Only forms a complex with a lipoprotein if the residue after the N-terminal Cys is not an aspartate (The Asp acts as a targeting signal to indicate that the lipoprotein should stay in the inner membrane).</text>
</comment>
<keyword evidence="8 10" id="KW-0653">Protein transport</keyword>
<dbReference type="GO" id="GO:0044874">
    <property type="term" value="P:lipoprotein localization to outer membrane"/>
    <property type="evidence" value="ECO:0007669"/>
    <property type="project" value="UniProtKB-UniRule"/>
</dbReference>
<dbReference type="RefSeq" id="WP_074928379.1">
    <property type="nucleotide sequence ID" value="NZ_FPBL01000005.1"/>
</dbReference>
<evidence type="ECO:0000256" key="6">
    <source>
        <dbReference type="ARBA" id="ARBA00022729"/>
    </source>
</evidence>
<proteinExistence type="inferred from homology"/>
<dbReference type="PANTHER" id="PTHR35869">
    <property type="entry name" value="OUTER-MEMBRANE LIPOPROTEIN CARRIER PROTEIN"/>
    <property type="match status" value="1"/>
</dbReference>
<evidence type="ECO:0000313" key="11">
    <source>
        <dbReference type="EMBL" id="SFU61407.1"/>
    </source>
</evidence>
<feature type="signal peptide" evidence="10">
    <location>
        <begin position="1"/>
        <end position="21"/>
    </location>
</feature>
<keyword evidence="11" id="KW-0449">Lipoprotein</keyword>
<evidence type="ECO:0000256" key="1">
    <source>
        <dbReference type="ARBA" id="ARBA00004418"/>
    </source>
</evidence>
<keyword evidence="6 10" id="KW-0732">Signal</keyword>
<dbReference type="NCBIfam" id="TIGR00547">
    <property type="entry name" value="lolA"/>
    <property type="match status" value="1"/>
</dbReference>
<dbReference type="OrthoDB" id="9787361at2"/>
<sequence precursor="true">MSRLLFVFALSICLLPVPAKASAVESLKTFVNKALTFRADFSQTLLDKNFQVVKKASGSMMFERPGKFRWVYDQPYQQLIVGDGKQVWFYDQDLAQVTVHRLDQALGSTPAALLAGGNTIERDFNLQEIDVQGETEWLEAIPKNQESAFELIRLGFSQTGMLREMILRDSFDQVTWLIFSGTEQNPVLTPDLFQFTPPEGVDVISD</sequence>
<dbReference type="InterPro" id="IPR004564">
    <property type="entry name" value="OM_lipoprot_carrier_LolA-like"/>
</dbReference>
<dbReference type="HAMAP" id="MF_00240">
    <property type="entry name" value="LolA"/>
    <property type="match status" value="1"/>
</dbReference>
<comment type="subcellular location">
    <subcellularLocation>
        <location evidence="1 10">Periplasm</location>
    </subcellularLocation>
</comment>
<dbReference type="PANTHER" id="PTHR35869:SF1">
    <property type="entry name" value="OUTER-MEMBRANE LIPOPROTEIN CARRIER PROTEIN"/>
    <property type="match status" value="1"/>
</dbReference>
<evidence type="ECO:0000256" key="10">
    <source>
        <dbReference type="HAMAP-Rule" id="MF_00240"/>
    </source>
</evidence>
<comment type="similarity">
    <text evidence="2 10">Belongs to the LolA family.</text>
</comment>
<evidence type="ECO:0000256" key="3">
    <source>
        <dbReference type="ARBA" id="ARBA00011245"/>
    </source>
</evidence>
<evidence type="ECO:0000256" key="4">
    <source>
        <dbReference type="ARBA" id="ARBA00014035"/>
    </source>
</evidence>
<dbReference type="GO" id="GO:0030288">
    <property type="term" value="C:outer membrane-bounded periplasmic space"/>
    <property type="evidence" value="ECO:0007669"/>
    <property type="project" value="TreeGrafter"/>
</dbReference>
<evidence type="ECO:0000256" key="2">
    <source>
        <dbReference type="ARBA" id="ARBA00007615"/>
    </source>
</evidence>
<dbReference type="Gene3D" id="2.50.20.10">
    <property type="entry name" value="Lipoprotein localisation LolA/LolB/LppX"/>
    <property type="match status" value="1"/>
</dbReference>
<feature type="chain" id="PRO_5010389226" description="Outer-membrane lipoprotein carrier protein" evidence="10">
    <location>
        <begin position="22"/>
        <end position="206"/>
    </location>
</feature>
<dbReference type="InterPro" id="IPR018323">
    <property type="entry name" value="OM_lipoprot_carrier_LolA_Pbac"/>
</dbReference>
<dbReference type="SUPFAM" id="SSF89392">
    <property type="entry name" value="Prokaryotic lipoproteins and lipoprotein localization factors"/>
    <property type="match status" value="1"/>
</dbReference>
<dbReference type="InterPro" id="IPR029046">
    <property type="entry name" value="LolA/LolB/LppX"/>
</dbReference>